<dbReference type="Proteomes" id="UP000199306">
    <property type="component" value="Unassembled WGS sequence"/>
</dbReference>
<accession>A0A1I5W726</accession>
<dbReference type="AlphaFoldDB" id="A0A1I5W726"/>
<sequence length="189" mass="21364">MVKLGIICEGESEVIIFKSESFISFLNEIGIELIDVQATDAKNQFYGERINSHRQILIDKGATHILALIDLDKEECITITKQKISPFENQKIVVAVKEFENWYLADTNALSAFLSKPVEEIPLPEEFDEPIDEMIKLNVITFAKSKPILARKMLRSGFSIQNAANHPNCPSAKYFLTKLKQYASANLVE</sequence>
<evidence type="ECO:0000313" key="2">
    <source>
        <dbReference type="Proteomes" id="UP000199306"/>
    </source>
</evidence>
<gene>
    <name evidence="1" type="ORF">SAMN04515674_11116</name>
</gene>
<proteinExistence type="predicted"/>
<protein>
    <recommendedName>
        <fullName evidence="3">DUF4276 family protein</fullName>
    </recommendedName>
</protein>
<name>A0A1I5W726_9BACT</name>
<evidence type="ECO:0008006" key="3">
    <source>
        <dbReference type="Google" id="ProtNLM"/>
    </source>
</evidence>
<keyword evidence="2" id="KW-1185">Reference proteome</keyword>
<organism evidence="1 2">
    <name type="scientific">Pseudarcicella hirudinis</name>
    <dbReference type="NCBI Taxonomy" id="1079859"/>
    <lineage>
        <taxon>Bacteria</taxon>
        <taxon>Pseudomonadati</taxon>
        <taxon>Bacteroidota</taxon>
        <taxon>Cytophagia</taxon>
        <taxon>Cytophagales</taxon>
        <taxon>Flectobacillaceae</taxon>
        <taxon>Pseudarcicella</taxon>
    </lineage>
</organism>
<reference evidence="1 2" key="1">
    <citation type="submission" date="2016-10" db="EMBL/GenBank/DDBJ databases">
        <authorList>
            <person name="de Groot N.N."/>
        </authorList>
    </citation>
    <scope>NUCLEOTIDE SEQUENCE [LARGE SCALE GENOMIC DNA]</scope>
    <source>
        <strain evidence="2">E92,LMG 26720,CCM 7988</strain>
    </source>
</reference>
<dbReference type="RefSeq" id="WP_092018410.1">
    <property type="nucleotide sequence ID" value="NZ_FOXH01000011.1"/>
</dbReference>
<evidence type="ECO:0000313" key="1">
    <source>
        <dbReference type="EMBL" id="SFQ15427.1"/>
    </source>
</evidence>
<dbReference type="EMBL" id="FOXH01000011">
    <property type="protein sequence ID" value="SFQ15427.1"/>
    <property type="molecule type" value="Genomic_DNA"/>
</dbReference>
<dbReference type="STRING" id="1079859.SAMN04515674_11116"/>